<evidence type="ECO:0000256" key="1">
    <source>
        <dbReference type="SAM" id="SignalP"/>
    </source>
</evidence>
<accession>A0A3D0WDW3</accession>
<dbReference type="EMBL" id="DOYJ01000237">
    <property type="protein sequence ID" value="HCB76208.1"/>
    <property type="molecule type" value="Genomic_DNA"/>
</dbReference>
<organism evidence="2 3">
    <name type="scientific">Sphingomonas bacterium</name>
    <dbReference type="NCBI Taxonomy" id="1895847"/>
    <lineage>
        <taxon>Bacteria</taxon>
        <taxon>Pseudomonadati</taxon>
        <taxon>Pseudomonadota</taxon>
        <taxon>Alphaproteobacteria</taxon>
        <taxon>Sphingomonadales</taxon>
        <taxon>Sphingomonadaceae</taxon>
        <taxon>Sphingomonas</taxon>
    </lineage>
</organism>
<proteinExistence type="predicted"/>
<feature type="chain" id="PRO_5017731013" evidence="1">
    <location>
        <begin position="22"/>
        <end position="333"/>
    </location>
</feature>
<protein>
    <submittedName>
        <fullName evidence="2">Uncharacterized protein</fullName>
    </submittedName>
</protein>
<gene>
    <name evidence="2" type="ORF">DEP91_08540</name>
</gene>
<reference evidence="2 3" key="1">
    <citation type="journal article" date="2018" name="Nat. Biotechnol.">
        <title>A standardized bacterial taxonomy based on genome phylogeny substantially revises the tree of life.</title>
        <authorList>
            <person name="Parks D.H."/>
            <person name="Chuvochina M."/>
            <person name="Waite D.W."/>
            <person name="Rinke C."/>
            <person name="Skarshewski A."/>
            <person name="Chaumeil P.A."/>
            <person name="Hugenholtz P."/>
        </authorList>
    </citation>
    <scope>NUCLEOTIDE SEQUENCE [LARGE SCALE GENOMIC DNA]</scope>
    <source>
        <strain evidence="2">UBA9015</strain>
    </source>
</reference>
<keyword evidence="1" id="KW-0732">Signal</keyword>
<sequence length="333" mass="32937">MKMFFRAAALLLAISACPALAQTAQSSRVSDSPNGWAQLTAPCVTQPDNSCIAVSTVNPLPVTGGTGGGGGGTAGTEYTEDTVAPANPIAPALQLRRRDTPSAAEVSADGDWIAAISDSQGQLRIRAKELEALLGGTLTVGTHAVTQSGAWSVGQAGSWTVQLGSSGLGGSAGNPLFVSTPSSGTIAAPGSAAPANAQQVAGVGPAGNLRAIATDTRGALQSQQVQYLDSNAVALVANTAAQIDADVGGTAMTGAQRAARVYFTVQAITSPTAAVYLCFGGQGASCSATSYSYLIPSGATIGTLFTPPAGASTAVFAFSTAAVTLKVSSQVAQ</sequence>
<dbReference type="Proteomes" id="UP000262699">
    <property type="component" value="Unassembled WGS sequence"/>
</dbReference>
<comment type="caution">
    <text evidence="2">The sequence shown here is derived from an EMBL/GenBank/DDBJ whole genome shotgun (WGS) entry which is preliminary data.</text>
</comment>
<name>A0A3D0WDW3_9SPHN</name>
<evidence type="ECO:0000313" key="3">
    <source>
        <dbReference type="Proteomes" id="UP000262699"/>
    </source>
</evidence>
<feature type="signal peptide" evidence="1">
    <location>
        <begin position="1"/>
        <end position="21"/>
    </location>
</feature>
<dbReference type="PROSITE" id="PS51257">
    <property type="entry name" value="PROKAR_LIPOPROTEIN"/>
    <property type="match status" value="1"/>
</dbReference>
<evidence type="ECO:0000313" key="2">
    <source>
        <dbReference type="EMBL" id="HCB76208.1"/>
    </source>
</evidence>
<dbReference type="AlphaFoldDB" id="A0A3D0WDW3"/>